<evidence type="ECO:0000313" key="2">
    <source>
        <dbReference type="Proteomes" id="UP000283587"/>
    </source>
</evidence>
<proteinExistence type="predicted"/>
<reference evidence="2" key="1">
    <citation type="submission" date="2018-09" db="EMBL/GenBank/DDBJ databases">
        <title>Paracoccus onubensis nov. sp. a moderate halophilic bacterium isolated from Gruta de las Maravillas (Aracena, Spain).</title>
        <authorList>
            <person name="Jurado V."/>
            <person name="Gutierrez-Patricio S."/>
            <person name="Gonzalez-Pimentel J.L."/>
            <person name="Miller A.Z."/>
            <person name="Laiz L."/>
            <person name="Saiz-Jimenez C."/>
        </authorList>
    </citation>
    <scope>NUCLEOTIDE SEQUENCE [LARGE SCALE GENOMIC DNA]</scope>
    <source>
        <strain evidence="2">DSM 26381</strain>
    </source>
</reference>
<sequence length="107" mass="12021">MTEDFGDDLWSEFKPSLTELHAIVTDNYIDGSDPVLHVRCRDGRNWTIELANRARNVAVGLTGAAALPGDEVHVIGRRTRHFGEYRIKAVHLTIGDRAFELYPEALC</sequence>
<evidence type="ECO:0000313" key="1">
    <source>
        <dbReference type="EMBL" id="RJL18221.1"/>
    </source>
</evidence>
<name>A0A419A8A7_9RHOB</name>
<protein>
    <submittedName>
        <fullName evidence="1">Uncharacterized protein</fullName>
    </submittedName>
</protein>
<accession>A0A419A8A7</accession>
<dbReference type="Proteomes" id="UP000283587">
    <property type="component" value="Unassembled WGS sequence"/>
</dbReference>
<dbReference type="EMBL" id="QZEW01000026">
    <property type="protein sequence ID" value="RJL18221.1"/>
    <property type="molecule type" value="Genomic_DNA"/>
</dbReference>
<gene>
    <name evidence="1" type="ORF">D3P05_07715</name>
</gene>
<comment type="caution">
    <text evidence="1">The sequence shown here is derived from an EMBL/GenBank/DDBJ whole genome shotgun (WGS) entry which is preliminary data.</text>
</comment>
<keyword evidence="2" id="KW-1185">Reference proteome</keyword>
<organism evidence="1 2">
    <name type="scientific">Paracoccus siganidrum</name>
    <dbReference type="NCBI Taxonomy" id="1276757"/>
    <lineage>
        <taxon>Bacteria</taxon>
        <taxon>Pseudomonadati</taxon>
        <taxon>Pseudomonadota</taxon>
        <taxon>Alphaproteobacteria</taxon>
        <taxon>Rhodobacterales</taxon>
        <taxon>Paracoccaceae</taxon>
        <taxon>Paracoccus</taxon>
    </lineage>
</organism>
<dbReference type="AlphaFoldDB" id="A0A419A8A7"/>